<organism evidence="2">
    <name type="scientific">Arundo donax</name>
    <name type="common">Giant reed</name>
    <name type="synonym">Donax arundinaceus</name>
    <dbReference type="NCBI Taxonomy" id="35708"/>
    <lineage>
        <taxon>Eukaryota</taxon>
        <taxon>Viridiplantae</taxon>
        <taxon>Streptophyta</taxon>
        <taxon>Embryophyta</taxon>
        <taxon>Tracheophyta</taxon>
        <taxon>Spermatophyta</taxon>
        <taxon>Magnoliopsida</taxon>
        <taxon>Liliopsida</taxon>
        <taxon>Poales</taxon>
        <taxon>Poaceae</taxon>
        <taxon>PACMAD clade</taxon>
        <taxon>Arundinoideae</taxon>
        <taxon>Arundineae</taxon>
        <taxon>Arundo</taxon>
    </lineage>
</organism>
<accession>A0A0A9CV92</accession>
<dbReference type="EMBL" id="GBRH01217651">
    <property type="protein sequence ID" value="JAD80244.1"/>
    <property type="molecule type" value="Transcribed_RNA"/>
</dbReference>
<proteinExistence type="predicted"/>
<protein>
    <submittedName>
        <fullName evidence="2">Uncharacterized protein</fullName>
    </submittedName>
</protein>
<dbReference type="Pfam" id="PF12043">
    <property type="entry name" value="DUF3527"/>
    <property type="match status" value="1"/>
</dbReference>
<reference evidence="2" key="2">
    <citation type="journal article" date="2015" name="Data Brief">
        <title>Shoot transcriptome of the giant reed, Arundo donax.</title>
        <authorList>
            <person name="Barrero R.A."/>
            <person name="Guerrero F.D."/>
            <person name="Moolhuijzen P."/>
            <person name="Goolsby J.A."/>
            <person name="Tidwell J."/>
            <person name="Bellgard S.E."/>
            <person name="Bellgard M.I."/>
        </authorList>
    </citation>
    <scope>NUCLEOTIDE SEQUENCE</scope>
    <source>
        <tissue evidence="2">Shoot tissue taken approximately 20 cm above the soil surface</tissue>
    </source>
</reference>
<reference evidence="2" key="1">
    <citation type="submission" date="2014-09" db="EMBL/GenBank/DDBJ databases">
        <authorList>
            <person name="Magalhaes I.L.F."/>
            <person name="Oliveira U."/>
            <person name="Santos F.R."/>
            <person name="Vidigal T.H.D.A."/>
            <person name="Brescovit A.D."/>
            <person name="Santos A.J."/>
        </authorList>
    </citation>
    <scope>NUCLEOTIDE SEQUENCE</scope>
    <source>
        <tissue evidence="2">Shoot tissue taken approximately 20 cm above the soil surface</tissue>
    </source>
</reference>
<evidence type="ECO:0000313" key="2">
    <source>
        <dbReference type="EMBL" id="JAD80244.1"/>
    </source>
</evidence>
<dbReference type="PANTHER" id="PTHR31390">
    <property type="entry name" value="EXPRESSED PROTEIN"/>
    <property type="match status" value="1"/>
</dbReference>
<dbReference type="InterPro" id="IPR021916">
    <property type="entry name" value="DUF3527"/>
</dbReference>
<name>A0A0A9CV92_ARUDO</name>
<evidence type="ECO:0000256" key="1">
    <source>
        <dbReference type="SAM" id="MobiDB-lite"/>
    </source>
</evidence>
<dbReference type="AlphaFoldDB" id="A0A0A9CV92"/>
<feature type="region of interest" description="Disordered" evidence="1">
    <location>
        <begin position="111"/>
        <end position="141"/>
    </location>
</feature>
<sequence>MSCPIVVFDNAYDSYWADSMMNESKCPMELFAKGNKEVLPALSLKADGNGHFSVDFHARLSTLQAFSICISLLHCSEASSDIGIEKFKHKLYSRSLKILLKEEVRQLIDSVSAKEKKPKRRKEKTPPSIVVDPPFSPMGRV</sequence>
<dbReference type="PANTHER" id="PTHR31390:SF11">
    <property type="entry name" value="OS10G0550750 PROTEIN"/>
    <property type="match status" value="1"/>
</dbReference>